<dbReference type="PANTHER" id="PTHR21499">
    <property type="entry name" value="ASPARTATE KINASE"/>
    <property type="match status" value="1"/>
</dbReference>
<dbReference type="PANTHER" id="PTHR21499:SF59">
    <property type="entry name" value="ASPARTOKINASE"/>
    <property type="match status" value="1"/>
</dbReference>
<name>C6HG88_AJECH</name>
<dbReference type="FunFam" id="3.40.1160.10:FF:000023">
    <property type="entry name" value="Probable aspartokinase"/>
    <property type="match status" value="1"/>
</dbReference>
<dbReference type="SUPFAM" id="SSF53633">
    <property type="entry name" value="Carbamate kinase-like"/>
    <property type="match status" value="1"/>
</dbReference>
<dbReference type="HOGENOM" id="CLU_683278_0_0_1"/>
<reference evidence="5" key="1">
    <citation type="submission" date="2009-05" db="EMBL/GenBank/DDBJ databases">
        <title>The genome sequence of Ajellomyces capsulatus strain H143.</title>
        <authorList>
            <person name="Champion M."/>
            <person name="Cuomo C.A."/>
            <person name="Ma L.-J."/>
            <person name="Henn M.R."/>
            <person name="Sil A."/>
            <person name="Goldman B."/>
            <person name="Young S.K."/>
            <person name="Kodira C.D."/>
            <person name="Zeng Q."/>
            <person name="Koehrsen M."/>
            <person name="Alvarado L."/>
            <person name="Berlin A.M."/>
            <person name="Borenstein D."/>
            <person name="Chen Z."/>
            <person name="Engels R."/>
            <person name="Freedman E."/>
            <person name="Gellesch M."/>
            <person name="Goldberg J."/>
            <person name="Griggs A."/>
            <person name="Gujja S."/>
            <person name="Heiman D.I."/>
            <person name="Hepburn T.A."/>
            <person name="Howarth C."/>
            <person name="Jen D."/>
            <person name="Larson L."/>
            <person name="Lewis B."/>
            <person name="Mehta T."/>
            <person name="Park D."/>
            <person name="Pearson M."/>
            <person name="Roberts A."/>
            <person name="Saif S."/>
            <person name="Shea T.D."/>
            <person name="Shenoy N."/>
            <person name="Sisk P."/>
            <person name="Stolte C."/>
            <person name="Sykes S."/>
            <person name="Walk T."/>
            <person name="White J."/>
            <person name="Yandava C."/>
            <person name="Klein B."/>
            <person name="McEwen J.G."/>
            <person name="Puccia R."/>
            <person name="Goldman G.H."/>
            <person name="Felipe M.S."/>
            <person name="Nino-Vega G."/>
            <person name="San-Blas G."/>
            <person name="Taylor J.W."/>
            <person name="Mendoza L."/>
            <person name="Galagan J.E."/>
            <person name="Nusbaum C."/>
            <person name="Birren B.W."/>
        </authorList>
    </citation>
    <scope>NUCLEOTIDE SEQUENCE [LARGE SCALE GENOMIC DNA]</scope>
    <source>
        <strain evidence="5">H143</strain>
    </source>
</reference>
<dbReference type="eggNOG" id="KOG0456">
    <property type="taxonomic scope" value="Eukaryota"/>
</dbReference>
<comment type="catalytic activity">
    <reaction evidence="2">
        <text>L-aspartate + ATP = 4-phospho-L-aspartate + ADP</text>
        <dbReference type="Rhea" id="RHEA:23776"/>
        <dbReference type="ChEBI" id="CHEBI:29991"/>
        <dbReference type="ChEBI" id="CHEBI:30616"/>
        <dbReference type="ChEBI" id="CHEBI:57535"/>
        <dbReference type="ChEBI" id="CHEBI:456216"/>
        <dbReference type="EC" id="2.7.2.4"/>
    </reaction>
</comment>
<sequence length="403" mass="44257">MARYPRTPYNFSSLGFPSPIQNPHLLSSRTFIPLLVRTQSTPKAYAFSLRPPLLSRTMSLLSHLGVYGIDNVPLTNGITAHPTEWVVQKFGGTSVGKFAVDIVDRVIYPSTLTHRVAVVCSARSSSSKADGTTNRLLRAAREAGGTMKSTYYVALVDAVRHEHVQVAQDLLRNPELKEQLINAIEDECTHTLKILEAAQTLGEITAKCVDKVISTGEKLSCRIMAALLEDHGVESEYIDLSDVIYFATSAQSLDQTFYDRLVVALAEKIEACGSKVPVITGYFGPVPGGLLDKIGRGYTDLCAALVAVGINAHELQVWKEVDVPTARLLPAITPAEAAELTFYGSEVIHPFTMEQVIRARIPIRIKNVMKPRGKGTAMNQRSSVRGVPAYFHRISRARNDRLQ</sequence>
<dbReference type="VEuPathDB" id="FungiDB:HCDG_05428"/>
<dbReference type="EMBL" id="GG692425">
    <property type="protein sequence ID" value="EER40839.1"/>
    <property type="molecule type" value="Genomic_DNA"/>
</dbReference>
<dbReference type="GO" id="GO:0009089">
    <property type="term" value="P:lysine biosynthetic process via diaminopimelate"/>
    <property type="evidence" value="ECO:0007669"/>
    <property type="project" value="TreeGrafter"/>
</dbReference>
<dbReference type="STRING" id="544712.C6HG88"/>
<evidence type="ECO:0000256" key="1">
    <source>
        <dbReference type="ARBA" id="ARBA00010122"/>
    </source>
</evidence>
<dbReference type="Pfam" id="PF00696">
    <property type="entry name" value="AA_kinase"/>
    <property type="match status" value="1"/>
</dbReference>
<dbReference type="InterPro" id="IPR018042">
    <property type="entry name" value="Aspartate_kinase_CS"/>
</dbReference>
<dbReference type="GO" id="GO:0009090">
    <property type="term" value="P:homoserine biosynthetic process"/>
    <property type="evidence" value="ECO:0007669"/>
    <property type="project" value="TreeGrafter"/>
</dbReference>
<evidence type="ECO:0000313" key="4">
    <source>
        <dbReference type="EMBL" id="EER40839.1"/>
    </source>
</evidence>
<dbReference type="PROSITE" id="PS00324">
    <property type="entry name" value="ASPARTOKINASE"/>
    <property type="match status" value="1"/>
</dbReference>
<dbReference type="OrthoDB" id="4323675at2759"/>
<accession>C6HG88</accession>
<organism evidence="4 5">
    <name type="scientific">Ajellomyces capsulatus (strain H143)</name>
    <name type="common">Darling's disease fungus</name>
    <name type="synonym">Histoplasma capsulatum</name>
    <dbReference type="NCBI Taxonomy" id="544712"/>
    <lineage>
        <taxon>Eukaryota</taxon>
        <taxon>Fungi</taxon>
        <taxon>Dikarya</taxon>
        <taxon>Ascomycota</taxon>
        <taxon>Pezizomycotina</taxon>
        <taxon>Eurotiomycetes</taxon>
        <taxon>Eurotiomycetidae</taxon>
        <taxon>Onygenales</taxon>
        <taxon>Ajellomycetaceae</taxon>
        <taxon>Histoplasma</taxon>
    </lineage>
</organism>
<evidence type="ECO:0000259" key="3">
    <source>
        <dbReference type="Pfam" id="PF00696"/>
    </source>
</evidence>
<evidence type="ECO:0000313" key="5">
    <source>
        <dbReference type="Proteomes" id="UP000002624"/>
    </source>
</evidence>
<gene>
    <name evidence="4" type="ORF">HCDG_05428</name>
</gene>
<dbReference type="Gene3D" id="3.40.1160.10">
    <property type="entry name" value="Acetylglutamate kinase-like"/>
    <property type="match status" value="1"/>
</dbReference>
<dbReference type="InterPro" id="IPR036393">
    <property type="entry name" value="AceGlu_kinase-like_sf"/>
</dbReference>
<keyword evidence="4" id="KW-0808">Transferase</keyword>
<comment type="similarity">
    <text evidence="1">Belongs to the aspartokinase family.</text>
</comment>
<evidence type="ECO:0000256" key="2">
    <source>
        <dbReference type="ARBA" id="ARBA00047872"/>
    </source>
</evidence>
<feature type="domain" description="Aspartate/glutamate/uridylate kinase" evidence="3">
    <location>
        <begin position="85"/>
        <end position="367"/>
    </location>
</feature>
<dbReference type="GO" id="GO:0004072">
    <property type="term" value="F:aspartate kinase activity"/>
    <property type="evidence" value="ECO:0007669"/>
    <property type="project" value="UniProtKB-EC"/>
</dbReference>
<dbReference type="InterPro" id="IPR001048">
    <property type="entry name" value="Asp/Glu/Uridylate_kinase"/>
</dbReference>
<protein>
    <submittedName>
        <fullName evidence="4">Aspartokinase</fullName>
    </submittedName>
</protein>
<keyword evidence="4" id="KW-0418">Kinase</keyword>
<dbReference type="AlphaFoldDB" id="C6HG88"/>
<proteinExistence type="inferred from homology"/>
<dbReference type="GO" id="GO:0005829">
    <property type="term" value="C:cytosol"/>
    <property type="evidence" value="ECO:0007669"/>
    <property type="project" value="TreeGrafter"/>
</dbReference>
<dbReference type="Proteomes" id="UP000002624">
    <property type="component" value="Unassembled WGS sequence"/>
</dbReference>